<keyword evidence="1" id="KW-0472">Membrane</keyword>
<protein>
    <submittedName>
        <fullName evidence="2">Uncharacterized protein</fullName>
    </submittedName>
</protein>
<sequence>MMHAIPVESSPPIPLTGMHPDASTGSACHPGGLYAIVACQARAHMLPSTARAHIAQPRLRLHVPPSFTFSTAILYISCFILGFRLRIAPLHCMRYHFIATSSSYLYNFLSPRIYGAGCISRGPGVG</sequence>
<evidence type="ECO:0000313" key="2">
    <source>
        <dbReference type="EMBL" id="KAF2445546.1"/>
    </source>
</evidence>
<dbReference type="EMBL" id="MU001499">
    <property type="protein sequence ID" value="KAF2445546.1"/>
    <property type="molecule type" value="Genomic_DNA"/>
</dbReference>
<reference evidence="2" key="1">
    <citation type="journal article" date="2020" name="Stud. Mycol.">
        <title>101 Dothideomycetes genomes: a test case for predicting lifestyles and emergence of pathogens.</title>
        <authorList>
            <person name="Haridas S."/>
            <person name="Albert R."/>
            <person name="Binder M."/>
            <person name="Bloem J."/>
            <person name="Labutti K."/>
            <person name="Salamov A."/>
            <person name="Andreopoulos B."/>
            <person name="Baker S."/>
            <person name="Barry K."/>
            <person name="Bills G."/>
            <person name="Bluhm B."/>
            <person name="Cannon C."/>
            <person name="Castanera R."/>
            <person name="Culley D."/>
            <person name="Daum C."/>
            <person name="Ezra D."/>
            <person name="Gonzalez J."/>
            <person name="Henrissat B."/>
            <person name="Kuo A."/>
            <person name="Liang C."/>
            <person name="Lipzen A."/>
            <person name="Lutzoni F."/>
            <person name="Magnuson J."/>
            <person name="Mondo S."/>
            <person name="Nolan M."/>
            <person name="Ohm R."/>
            <person name="Pangilinan J."/>
            <person name="Park H.-J."/>
            <person name="Ramirez L."/>
            <person name="Alfaro M."/>
            <person name="Sun H."/>
            <person name="Tritt A."/>
            <person name="Yoshinaga Y."/>
            <person name="Zwiers L.-H."/>
            <person name="Turgeon B."/>
            <person name="Goodwin S."/>
            <person name="Spatafora J."/>
            <person name="Crous P."/>
            <person name="Grigoriev I."/>
        </authorList>
    </citation>
    <scope>NUCLEOTIDE SEQUENCE</scope>
    <source>
        <strain evidence="2">CBS 690.94</strain>
    </source>
</reference>
<dbReference type="Proteomes" id="UP000799764">
    <property type="component" value="Unassembled WGS sequence"/>
</dbReference>
<comment type="caution">
    <text evidence="2">The sequence shown here is derived from an EMBL/GenBank/DDBJ whole genome shotgun (WGS) entry which is preliminary data.</text>
</comment>
<name>A0A9P4PJX4_9PLEO</name>
<evidence type="ECO:0000313" key="3">
    <source>
        <dbReference type="Proteomes" id="UP000799764"/>
    </source>
</evidence>
<accession>A0A9P4PJX4</accession>
<gene>
    <name evidence="2" type="ORF">P171DRAFT_267348</name>
</gene>
<evidence type="ECO:0000256" key="1">
    <source>
        <dbReference type="SAM" id="Phobius"/>
    </source>
</evidence>
<feature type="transmembrane region" description="Helical" evidence="1">
    <location>
        <begin position="67"/>
        <end position="85"/>
    </location>
</feature>
<keyword evidence="1" id="KW-0812">Transmembrane</keyword>
<keyword evidence="1" id="KW-1133">Transmembrane helix</keyword>
<dbReference type="AlphaFoldDB" id="A0A9P4PJX4"/>
<keyword evidence="3" id="KW-1185">Reference proteome</keyword>
<proteinExistence type="predicted"/>
<organism evidence="2 3">
    <name type="scientific">Karstenula rhodostoma CBS 690.94</name>
    <dbReference type="NCBI Taxonomy" id="1392251"/>
    <lineage>
        <taxon>Eukaryota</taxon>
        <taxon>Fungi</taxon>
        <taxon>Dikarya</taxon>
        <taxon>Ascomycota</taxon>
        <taxon>Pezizomycotina</taxon>
        <taxon>Dothideomycetes</taxon>
        <taxon>Pleosporomycetidae</taxon>
        <taxon>Pleosporales</taxon>
        <taxon>Massarineae</taxon>
        <taxon>Didymosphaeriaceae</taxon>
        <taxon>Karstenula</taxon>
    </lineage>
</organism>